<proteinExistence type="predicted"/>
<reference evidence="2 3" key="1">
    <citation type="submission" date="2015-10" db="EMBL/GenBank/DDBJ databases">
        <title>Genome analyses suggest a sexual origin of heterokaryosis in a supposedly ancient asexual fungus.</title>
        <authorList>
            <person name="Ropars J."/>
            <person name="Sedzielewska K."/>
            <person name="Noel J."/>
            <person name="Charron P."/>
            <person name="Farinelli L."/>
            <person name="Marton T."/>
            <person name="Kruger M."/>
            <person name="Pelin A."/>
            <person name="Brachmann A."/>
            <person name="Corradi N."/>
        </authorList>
    </citation>
    <scope>NUCLEOTIDE SEQUENCE [LARGE SCALE GENOMIC DNA]</scope>
    <source>
        <strain evidence="2 3">A4</strain>
    </source>
</reference>
<name>A0A2I1HD45_9GLOM</name>
<protein>
    <submittedName>
        <fullName evidence="2">Uncharacterized protein</fullName>
    </submittedName>
</protein>
<dbReference type="AlphaFoldDB" id="A0A2I1HD45"/>
<evidence type="ECO:0000256" key="1">
    <source>
        <dbReference type="SAM" id="Coils"/>
    </source>
</evidence>
<organism evidence="2 3">
    <name type="scientific">Rhizophagus irregularis</name>
    <dbReference type="NCBI Taxonomy" id="588596"/>
    <lineage>
        <taxon>Eukaryota</taxon>
        <taxon>Fungi</taxon>
        <taxon>Fungi incertae sedis</taxon>
        <taxon>Mucoromycota</taxon>
        <taxon>Glomeromycotina</taxon>
        <taxon>Glomeromycetes</taxon>
        <taxon>Glomerales</taxon>
        <taxon>Glomeraceae</taxon>
        <taxon>Rhizophagus</taxon>
    </lineage>
</organism>
<dbReference type="VEuPathDB" id="FungiDB:FUN_017670"/>
<evidence type="ECO:0000313" key="2">
    <source>
        <dbReference type="EMBL" id="PKY56821.1"/>
    </source>
</evidence>
<gene>
    <name evidence="2" type="ORF">RhiirA4_477386</name>
</gene>
<keyword evidence="3" id="KW-1185">Reference proteome</keyword>
<comment type="caution">
    <text evidence="2">The sequence shown here is derived from an EMBL/GenBank/DDBJ whole genome shotgun (WGS) entry which is preliminary data.</text>
</comment>
<sequence length="96" mass="11221">MNIILKIIKIQDFSAVPYTKQDKSQVKRQSLAINRKVIIHDQKKVDIEERRLRLELEIEEQKMSLKERDIALRKAVAEVEAIEIANEKAKLALKNN</sequence>
<dbReference type="Proteomes" id="UP000234323">
    <property type="component" value="Unassembled WGS sequence"/>
</dbReference>
<evidence type="ECO:0000313" key="3">
    <source>
        <dbReference type="Proteomes" id="UP000234323"/>
    </source>
</evidence>
<dbReference type="VEuPathDB" id="FungiDB:RhiirA1_469917"/>
<keyword evidence="1" id="KW-0175">Coiled coil</keyword>
<feature type="coiled-coil region" evidence="1">
    <location>
        <begin position="44"/>
        <end position="92"/>
    </location>
</feature>
<dbReference type="EMBL" id="LLXI01002314">
    <property type="protein sequence ID" value="PKY56821.1"/>
    <property type="molecule type" value="Genomic_DNA"/>
</dbReference>
<accession>A0A2I1HD45</accession>